<organism evidence="1">
    <name type="scientific">Arundo donax</name>
    <name type="common">Giant reed</name>
    <name type="synonym">Donax arundinaceus</name>
    <dbReference type="NCBI Taxonomy" id="35708"/>
    <lineage>
        <taxon>Eukaryota</taxon>
        <taxon>Viridiplantae</taxon>
        <taxon>Streptophyta</taxon>
        <taxon>Embryophyta</taxon>
        <taxon>Tracheophyta</taxon>
        <taxon>Spermatophyta</taxon>
        <taxon>Magnoliopsida</taxon>
        <taxon>Liliopsida</taxon>
        <taxon>Poales</taxon>
        <taxon>Poaceae</taxon>
        <taxon>PACMAD clade</taxon>
        <taxon>Arundinoideae</taxon>
        <taxon>Arundineae</taxon>
        <taxon>Arundo</taxon>
    </lineage>
</organism>
<reference evidence="1" key="1">
    <citation type="submission" date="2014-09" db="EMBL/GenBank/DDBJ databases">
        <authorList>
            <person name="Magalhaes I.L.F."/>
            <person name="Oliveira U."/>
            <person name="Santos F.R."/>
            <person name="Vidigal T.H.D.A."/>
            <person name="Brescovit A.D."/>
            <person name="Santos A.J."/>
        </authorList>
    </citation>
    <scope>NUCLEOTIDE SEQUENCE</scope>
    <source>
        <tissue evidence="1">Shoot tissue taken approximately 20 cm above the soil surface</tissue>
    </source>
</reference>
<reference evidence="1" key="2">
    <citation type="journal article" date="2015" name="Data Brief">
        <title>Shoot transcriptome of the giant reed, Arundo donax.</title>
        <authorList>
            <person name="Barrero R.A."/>
            <person name="Guerrero F.D."/>
            <person name="Moolhuijzen P."/>
            <person name="Goolsby J.A."/>
            <person name="Tidwell J."/>
            <person name="Bellgard S.E."/>
            <person name="Bellgard M.I."/>
        </authorList>
    </citation>
    <scope>NUCLEOTIDE SEQUENCE</scope>
    <source>
        <tissue evidence="1">Shoot tissue taken approximately 20 cm above the soil surface</tissue>
    </source>
</reference>
<dbReference type="EMBL" id="GBRH01167106">
    <property type="protein sequence ID" value="JAE30790.1"/>
    <property type="molecule type" value="Transcribed_RNA"/>
</dbReference>
<proteinExistence type="predicted"/>
<protein>
    <submittedName>
        <fullName evidence="1">Uncharacterized protein</fullName>
    </submittedName>
</protein>
<sequence>MKCHFGLWIQDKHLCLFLLEIIRTPNSKGIFIV</sequence>
<dbReference type="AlphaFoldDB" id="A0A0A9H0P0"/>
<evidence type="ECO:0000313" key="1">
    <source>
        <dbReference type="EMBL" id="JAE30790.1"/>
    </source>
</evidence>
<name>A0A0A9H0P0_ARUDO</name>
<accession>A0A0A9H0P0</accession>